<feature type="domain" description="UBC core" evidence="4">
    <location>
        <begin position="816"/>
        <end position="980"/>
    </location>
</feature>
<dbReference type="PANTHER" id="PTHR46116">
    <property type="entry name" value="(E3-INDEPENDENT) E2 UBIQUITIN-CONJUGATING ENZYME"/>
    <property type="match status" value="1"/>
</dbReference>
<dbReference type="HOGENOM" id="CLU_005619_1_0_1"/>
<keyword evidence="6" id="KW-1185">Reference proteome</keyword>
<sequence length="1088" mass="121038">MRTLDIYDHVALKDDSRLCGTITRTNGDPGDLHMENELIIGHSTVSPDALNEFVTTSVPPVGHVFVRWAAEIHGGSLVDENDLILLSRSFQIGDVVKQDASGMTGTVIDVDENYTLEPIASCDVQVFKLLSLEPEIPSCTPACASRPPHPFFHPNPHALICNVPSREIKTAQDVVKGEYLTCNNWIGLVDDVEYLVVIGLENKSIVAVAGFHGIHRPIPDHGKPLITLPEFDGFRKPDFVVAKQGWSTMIPVGSLRPGEMVVADRSRLREGRWIRGSYDPKSSGHGVVLDVRARDVAMEWISNNKGGERSSSTAPIPRYEQMIYHNVDHFQDPASLIPNKNVTVYDFPKMPGKAPTVALNSRSPPEHQPDTRRVFPGQDFIVGAHVKFRDPTGAAVKYQGIDEDNSHGRLVKVVSRNFPDWDFNEFIVVNMTQKATVLWQDGSTTTSDSLNLQDHGLFEPELQPADIVLMREEMRQRPVGIRDGRNLKTSDFNEVALFERPHDLIPLKVGVIQIVEPRERVATVRWYQKPKIELWASGSILAPGSHFGPIGDTVTDVSLYEILSFPALNWRKKDMCILANSEEIMRRRQAYEAGQGVDAGRPRHTTSLRGAIERELAPLAPLPARTPATRARPIDAGPQDVDWVGQVVANGLDGSLTVRLGAAQNCRDVQTDPDGIIAVIDERDGVFDDGDMMDVDSSDEYDFGFDDWSDDSYVEPISESVEYEGGERLDHDEGDENWVSEEDDYFTDAEMEVRDAEDVQMNEPNSPPAGEETLNHPPHAPLSSVIPLEPPPQFLLLDEEPPSDQFGLHSPPSSLALLKRISKEHKILASSLPKGEIYVRTYESRLDLLRCLIIGPRDTPYENAPFLVDLHLPERFPESPPTAHFHSWTSGMGRINPNLYEEGKICLSLLGTWSGKHETESWSEKATILQVLVSLQGLVLVRNPFYNEAGFEGLENDAKYIHDAEQYSEKAFVIARRFVKHALLRPPKGVADILAWLYLPQNSEKPSERLLGTIVNQGKLLIERSESARARNDESLLDSQGGKDDATKVFLRPLSRGGVVMLRRVIEELQAELDKLKSLDGGAGEAHG</sequence>
<dbReference type="AlphaFoldDB" id="A0A0D1YSY1"/>
<dbReference type="PROSITE" id="PS50127">
    <property type="entry name" value="UBC_2"/>
    <property type="match status" value="1"/>
</dbReference>
<evidence type="ECO:0000313" key="6">
    <source>
        <dbReference type="Proteomes" id="UP000053328"/>
    </source>
</evidence>
<keyword evidence="1" id="KW-0808">Transferase</keyword>
<dbReference type="Proteomes" id="UP000053328">
    <property type="component" value="Unassembled WGS sequence"/>
</dbReference>
<dbReference type="GeneID" id="27329772"/>
<dbReference type="VEuPathDB" id="FungiDB:PV08_02689"/>
<dbReference type="PANTHER" id="PTHR46116:SF15">
    <property type="entry name" value="(E3-INDEPENDENT) E2 UBIQUITIN-CONJUGATING ENZYME"/>
    <property type="match status" value="1"/>
</dbReference>
<dbReference type="Gene3D" id="3.10.110.10">
    <property type="entry name" value="Ubiquitin Conjugating Enzyme"/>
    <property type="match status" value="1"/>
</dbReference>
<dbReference type="SMART" id="SM00212">
    <property type="entry name" value="UBCc"/>
    <property type="match status" value="1"/>
</dbReference>
<evidence type="ECO:0000259" key="4">
    <source>
        <dbReference type="PROSITE" id="PS50127"/>
    </source>
</evidence>
<evidence type="ECO:0000256" key="1">
    <source>
        <dbReference type="ARBA" id="ARBA00022679"/>
    </source>
</evidence>
<dbReference type="InterPro" id="IPR016135">
    <property type="entry name" value="UBQ-conjugating_enzyme/RWD"/>
</dbReference>
<dbReference type="GO" id="GO:0061631">
    <property type="term" value="F:ubiquitin conjugating enzyme activity"/>
    <property type="evidence" value="ECO:0007669"/>
    <property type="project" value="TreeGrafter"/>
</dbReference>
<dbReference type="Pfam" id="PF00179">
    <property type="entry name" value="UQ_con"/>
    <property type="match status" value="1"/>
</dbReference>
<reference evidence="5 6" key="1">
    <citation type="submission" date="2015-01" db="EMBL/GenBank/DDBJ databases">
        <title>The Genome Sequence of Exophiala spinifera CBS89968.</title>
        <authorList>
            <consortium name="The Broad Institute Genomics Platform"/>
            <person name="Cuomo C."/>
            <person name="de Hoog S."/>
            <person name="Gorbushina A."/>
            <person name="Stielow B."/>
            <person name="Teixiera M."/>
            <person name="Abouelleil A."/>
            <person name="Chapman S.B."/>
            <person name="Priest M."/>
            <person name="Young S.K."/>
            <person name="Wortman J."/>
            <person name="Nusbaum C."/>
            <person name="Birren B."/>
        </authorList>
    </citation>
    <scope>NUCLEOTIDE SEQUENCE [LARGE SCALE GENOMIC DNA]</scope>
    <source>
        <strain evidence="5 6">CBS 89968</strain>
    </source>
</reference>
<dbReference type="EMBL" id="KN847493">
    <property type="protein sequence ID" value="KIW18401.1"/>
    <property type="molecule type" value="Genomic_DNA"/>
</dbReference>
<protein>
    <recommendedName>
        <fullName evidence="4">UBC core domain-containing protein</fullName>
    </recommendedName>
</protein>
<dbReference type="STRING" id="91928.A0A0D1YSY1"/>
<evidence type="ECO:0000256" key="3">
    <source>
        <dbReference type="SAM" id="MobiDB-lite"/>
    </source>
</evidence>
<dbReference type="RefSeq" id="XP_016238617.1">
    <property type="nucleotide sequence ID" value="XM_016377047.1"/>
</dbReference>
<feature type="region of interest" description="Disordered" evidence="3">
    <location>
        <begin position="757"/>
        <end position="787"/>
    </location>
</feature>
<evidence type="ECO:0000313" key="5">
    <source>
        <dbReference type="EMBL" id="KIW18401.1"/>
    </source>
</evidence>
<dbReference type="CDD" id="cd23837">
    <property type="entry name" value="UBCc_UBE2O"/>
    <property type="match status" value="1"/>
</dbReference>
<keyword evidence="2" id="KW-0833">Ubl conjugation pathway</keyword>
<gene>
    <name evidence="5" type="ORF">PV08_02689</name>
</gene>
<name>A0A0D1YSY1_9EURO</name>
<organism evidence="5 6">
    <name type="scientific">Exophiala spinifera</name>
    <dbReference type="NCBI Taxonomy" id="91928"/>
    <lineage>
        <taxon>Eukaryota</taxon>
        <taxon>Fungi</taxon>
        <taxon>Dikarya</taxon>
        <taxon>Ascomycota</taxon>
        <taxon>Pezizomycotina</taxon>
        <taxon>Eurotiomycetes</taxon>
        <taxon>Chaetothyriomycetidae</taxon>
        <taxon>Chaetothyriales</taxon>
        <taxon>Herpotrichiellaceae</taxon>
        <taxon>Exophiala</taxon>
    </lineage>
</organism>
<proteinExistence type="predicted"/>
<accession>A0A0D1YSY1</accession>
<dbReference type="InterPro" id="IPR000608">
    <property type="entry name" value="UBC"/>
</dbReference>
<evidence type="ECO:0000256" key="2">
    <source>
        <dbReference type="ARBA" id="ARBA00022786"/>
    </source>
</evidence>
<dbReference type="SUPFAM" id="SSF54495">
    <property type="entry name" value="UBC-like"/>
    <property type="match status" value="1"/>
</dbReference>
<dbReference type="OrthoDB" id="47801at2759"/>